<keyword evidence="1" id="KW-0862">Zinc</keyword>
<organism evidence="4 5">
    <name type="scientific">Cajanus cajan</name>
    <name type="common">Pigeon pea</name>
    <name type="synonym">Cajanus indicus</name>
    <dbReference type="NCBI Taxonomy" id="3821"/>
    <lineage>
        <taxon>Eukaryota</taxon>
        <taxon>Viridiplantae</taxon>
        <taxon>Streptophyta</taxon>
        <taxon>Embryophyta</taxon>
        <taxon>Tracheophyta</taxon>
        <taxon>Spermatophyta</taxon>
        <taxon>Magnoliopsida</taxon>
        <taxon>eudicotyledons</taxon>
        <taxon>Gunneridae</taxon>
        <taxon>Pentapetalae</taxon>
        <taxon>rosids</taxon>
        <taxon>fabids</taxon>
        <taxon>Fabales</taxon>
        <taxon>Fabaceae</taxon>
        <taxon>Papilionoideae</taxon>
        <taxon>50 kb inversion clade</taxon>
        <taxon>NPAAA clade</taxon>
        <taxon>indigoferoid/millettioid clade</taxon>
        <taxon>Phaseoleae</taxon>
        <taxon>Cajanus</taxon>
    </lineage>
</organism>
<keyword evidence="1" id="KW-0863">Zinc-finger</keyword>
<keyword evidence="2" id="KW-0175">Coiled coil</keyword>
<evidence type="ECO:0000313" key="4">
    <source>
        <dbReference type="EMBL" id="KYP57973.1"/>
    </source>
</evidence>
<gene>
    <name evidence="4" type="ORF">KK1_004261</name>
</gene>
<dbReference type="AlphaFoldDB" id="A0A151ST46"/>
<evidence type="ECO:0000313" key="5">
    <source>
        <dbReference type="Proteomes" id="UP000075243"/>
    </source>
</evidence>
<evidence type="ECO:0000259" key="3">
    <source>
        <dbReference type="PROSITE" id="PS50158"/>
    </source>
</evidence>
<feature type="domain" description="CCHC-type" evidence="3">
    <location>
        <begin position="359"/>
        <end position="372"/>
    </location>
</feature>
<dbReference type="GO" id="GO:0003676">
    <property type="term" value="F:nucleic acid binding"/>
    <property type="evidence" value="ECO:0007669"/>
    <property type="project" value="InterPro"/>
</dbReference>
<evidence type="ECO:0000256" key="1">
    <source>
        <dbReference type="PROSITE-ProRule" id="PRU00047"/>
    </source>
</evidence>
<dbReference type="Gramene" id="C.cajan_04160.t">
    <property type="protein sequence ID" value="C.cajan_04160.t"/>
    <property type="gene ID" value="C.cajan_04160"/>
</dbReference>
<proteinExistence type="predicted"/>
<evidence type="ECO:0000256" key="2">
    <source>
        <dbReference type="SAM" id="Coils"/>
    </source>
</evidence>
<sequence>AKEMWDTLEVTHEGTNDVKRSRINTLTHEYELFRMNQNESIQDMQKRFTHIVNHLASLGKVFPNEDLINKVLRCLSREWQPKVTAIAESKDLTTMSLASLFGKLQEHEMELMRLNQDEESDKRKKGITLKTSSSIQEEGHLILECPIYKRKMAKSNKKSFKEKKGKKTYITWEENDTDSTSDSENEVVNLGLMANDYESEEEVTSSNNDISISFDELQDAFNDLHKESFKLAKLVSSYKKTISKLENEISKLNNELDNLKTEIKMINSKNEKHEIKTKLDTNKANHPCLTCNKFKEEISNLRNTLAKFTNGRNNLDIILGKQKCMFDKTGLGYNPQKQQKKNKNFFVPTQVTSFPLITCFYCGKQGHNSSNCYIRKNFNNLKNLVWIPKGSFVNTNIKDPKKTWVPKSTLSTTNLAQASEEDLILIWALITGREFSWAHLIRSRMKKALRVNASLPYPHFVTTILEHFNVPLEDETWVPVKRFFEIGASAIASFGYKKTLENTWIKKRDFQAVDTDDRTLSPPPQDPSSAFLSDVLNEIRDLHFYVGEHFDSLHTRMTYLEEEVKSLRRPSK</sequence>
<dbReference type="Proteomes" id="UP000075243">
    <property type="component" value="Chromosome 11"/>
</dbReference>
<name>A0A151ST46_CAJCA</name>
<protein>
    <recommendedName>
        <fullName evidence="3">CCHC-type domain-containing protein</fullName>
    </recommendedName>
</protein>
<dbReference type="Pfam" id="PF14223">
    <property type="entry name" value="Retrotran_gag_2"/>
    <property type="match status" value="1"/>
</dbReference>
<accession>A0A151ST46</accession>
<dbReference type="GO" id="GO:0008270">
    <property type="term" value="F:zinc ion binding"/>
    <property type="evidence" value="ECO:0007669"/>
    <property type="project" value="UniProtKB-KW"/>
</dbReference>
<dbReference type="PANTHER" id="PTHR34676">
    <property type="entry name" value="DUF4219 DOMAIN-CONTAINING PROTEIN-RELATED"/>
    <property type="match status" value="1"/>
</dbReference>
<dbReference type="InterPro" id="IPR001878">
    <property type="entry name" value="Znf_CCHC"/>
</dbReference>
<keyword evidence="5" id="KW-1185">Reference proteome</keyword>
<reference evidence="4 5" key="1">
    <citation type="journal article" date="2012" name="Nat. Biotechnol.">
        <title>Draft genome sequence of pigeonpea (Cajanus cajan), an orphan legume crop of resource-poor farmers.</title>
        <authorList>
            <person name="Varshney R.K."/>
            <person name="Chen W."/>
            <person name="Li Y."/>
            <person name="Bharti A.K."/>
            <person name="Saxena R.K."/>
            <person name="Schlueter J.A."/>
            <person name="Donoghue M.T."/>
            <person name="Azam S."/>
            <person name="Fan G."/>
            <person name="Whaley A.M."/>
            <person name="Farmer A.D."/>
            <person name="Sheridan J."/>
            <person name="Iwata A."/>
            <person name="Tuteja R."/>
            <person name="Penmetsa R.V."/>
            <person name="Wu W."/>
            <person name="Upadhyaya H.D."/>
            <person name="Yang S.P."/>
            <person name="Shah T."/>
            <person name="Saxena K.B."/>
            <person name="Michael T."/>
            <person name="McCombie W.R."/>
            <person name="Yang B."/>
            <person name="Zhang G."/>
            <person name="Yang H."/>
            <person name="Wang J."/>
            <person name="Spillane C."/>
            <person name="Cook D.R."/>
            <person name="May G.D."/>
            <person name="Xu X."/>
            <person name="Jackson S.A."/>
        </authorList>
    </citation>
    <scope>NUCLEOTIDE SEQUENCE [LARGE SCALE GENOMIC DNA]</scope>
    <source>
        <strain evidence="5">cv. Asha</strain>
    </source>
</reference>
<dbReference type="PANTHER" id="PTHR34676:SF8">
    <property type="entry name" value="TRANSMEMBRANE PROTEIN"/>
    <property type="match status" value="1"/>
</dbReference>
<feature type="non-terminal residue" evidence="4">
    <location>
        <position position="1"/>
    </location>
</feature>
<dbReference type="PROSITE" id="PS50158">
    <property type="entry name" value="ZF_CCHC"/>
    <property type="match status" value="1"/>
</dbReference>
<feature type="coiled-coil region" evidence="2">
    <location>
        <begin position="97"/>
        <end position="124"/>
    </location>
</feature>
<dbReference type="EMBL" id="CM003613">
    <property type="protein sequence ID" value="KYP57973.1"/>
    <property type="molecule type" value="Genomic_DNA"/>
</dbReference>
<keyword evidence="1" id="KW-0479">Metal-binding</keyword>
<feature type="coiled-coil region" evidence="2">
    <location>
        <begin position="235"/>
        <end position="276"/>
    </location>
</feature>